<evidence type="ECO:0000256" key="5">
    <source>
        <dbReference type="ARBA" id="ARBA00021008"/>
    </source>
</evidence>
<evidence type="ECO:0000256" key="14">
    <source>
        <dbReference type="ARBA" id="ARBA00023075"/>
    </source>
</evidence>
<feature type="transmembrane region" description="Helical" evidence="18">
    <location>
        <begin position="267"/>
        <end position="291"/>
    </location>
</feature>
<evidence type="ECO:0000256" key="11">
    <source>
        <dbReference type="ARBA" id="ARBA00022982"/>
    </source>
</evidence>
<feature type="domain" description="NADH:quinone oxidoreductase/Mrp antiporter transmembrane" evidence="19">
    <location>
        <begin position="26"/>
        <end position="271"/>
    </location>
</feature>
<dbReference type="PANTHER" id="PTHR46552:SF1">
    <property type="entry name" value="NADH-UBIQUINONE OXIDOREDUCTASE CHAIN 2"/>
    <property type="match status" value="1"/>
</dbReference>
<evidence type="ECO:0000256" key="2">
    <source>
        <dbReference type="ARBA" id="ARBA00004448"/>
    </source>
</evidence>
<accession>A0A343YVC2</accession>
<evidence type="ECO:0000256" key="16">
    <source>
        <dbReference type="ARBA" id="ARBA00023136"/>
    </source>
</evidence>
<keyword evidence="7 18" id="KW-0679">Respiratory chain</keyword>
<evidence type="ECO:0000313" key="20">
    <source>
        <dbReference type="EMBL" id="AWN56199.1"/>
    </source>
</evidence>
<keyword evidence="9 18" id="KW-0999">Mitochondrion inner membrane</keyword>
<feature type="transmembrane region" description="Helical" evidence="18">
    <location>
        <begin position="140"/>
        <end position="159"/>
    </location>
</feature>
<feature type="transmembrane region" description="Helical" evidence="18">
    <location>
        <begin position="85"/>
        <end position="106"/>
    </location>
</feature>
<feature type="transmembrane region" description="Helical" evidence="18">
    <location>
        <begin position="28"/>
        <end position="47"/>
    </location>
</feature>
<feature type="transmembrane region" description="Helical" evidence="18">
    <location>
        <begin position="113"/>
        <end position="134"/>
    </location>
</feature>
<evidence type="ECO:0000256" key="18">
    <source>
        <dbReference type="RuleBase" id="RU003403"/>
    </source>
</evidence>
<dbReference type="GO" id="GO:0008137">
    <property type="term" value="F:NADH dehydrogenase (ubiquinone) activity"/>
    <property type="evidence" value="ECO:0007669"/>
    <property type="project" value="UniProtKB-EC"/>
</dbReference>
<evidence type="ECO:0000256" key="13">
    <source>
        <dbReference type="ARBA" id="ARBA00023027"/>
    </source>
</evidence>
<feature type="transmembrane region" description="Helical" evidence="18">
    <location>
        <begin position="59"/>
        <end position="79"/>
    </location>
</feature>
<dbReference type="InterPro" id="IPR050175">
    <property type="entry name" value="Complex_I_Subunit_2"/>
</dbReference>
<dbReference type="AlphaFoldDB" id="A0A343YVC2"/>
<evidence type="ECO:0000256" key="3">
    <source>
        <dbReference type="ARBA" id="ARBA00007012"/>
    </source>
</evidence>
<evidence type="ECO:0000256" key="15">
    <source>
        <dbReference type="ARBA" id="ARBA00023128"/>
    </source>
</evidence>
<reference evidence="20" key="1">
    <citation type="submission" date="2017-10" db="EMBL/GenBank/DDBJ databases">
        <title>Mitogenomes of tropical arthropods.</title>
        <authorList>
            <person name="Pires Paula D."/>
            <person name="Coiti Togawa R."/>
        </authorList>
    </citation>
    <scope>NUCLEOTIDE SEQUENCE</scope>
</reference>
<keyword evidence="11 18" id="KW-0249">Electron transport</keyword>
<keyword evidence="10 18" id="KW-1278">Translocase</keyword>
<dbReference type="Pfam" id="PF00361">
    <property type="entry name" value="Proton_antipo_M"/>
    <property type="match status" value="1"/>
</dbReference>
<name>A0A343YVC2_9HYME</name>
<dbReference type="PANTHER" id="PTHR46552">
    <property type="entry name" value="NADH-UBIQUINONE OXIDOREDUCTASE CHAIN 2"/>
    <property type="match status" value="1"/>
</dbReference>
<keyword evidence="16 18" id="KW-0472">Membrane</keyword>
<dbReference type="GO" id="GO:0005743">
    <property type="term" value="C:mitochondrial inner membrane"/>
    <property type="evidence" value="ECO:0007669"/>
    <property type="project" value="UniProtKB-SubCell"/>
</dbReference>
<feature type="transmembrane region" description="Helical" evidence="18">
    <location>
        <begin position="227"/>
        <end position="247"/>
    </location>
</feature>
<dbReference type="InterPro" id="IPR003917">
    <property type="entry name" value="NADH_UbQ_OxRdtase_chain2"/>
</dbReference>
<evidence type="ECO:0000256" key="9">
    <source>
        <dbReference type="ARBA" id="ARBA00022792"/>
    </source>
</evidence>
<evidence type="ECO:0000256" key="17">
    <source>
        <dbReference type="ARBA" id="ARBA00049551"/>
    </source>
</evidence>
<dbReference type="PRINTS" id="PR01436">
    <property type="entry name" value="NADHDHGNASE2"/>
</dbReference>
<geneLocation type="mitochondrion" evidence="20"/>
<feature type="transmembrane region" description="Helical" evidence="18">
    <location>
        <begin position="303"/>
        <end position="324"/>
    </location>
</feature>
<evidence type="ECO:0000256" key="4">
    <source>
        <dbReference type="ARBA" id="ARBA00012944"/>
    </source>
</evidence>
<protein>
    <recommendedName>
        <fullName evidence="5 18">NADH-ubiquinone oxidoreductase chain 2</fullName>
        <ecNumber evidence="4 18">7.1.1.2</ecNumber>
    </recommendedName>
</protein>
<sequence>MNNTKYNLILLILLFILPLMVSSSVSIISMWIIMELNTLIFITFLIMNNMDIYCNMMKYYIIMVFSSLIFIFVIMLYTLKNNNLFLYLLFMILMVKLGMFPFHYWFIDLMQNLNWISSLILLTWQKLIPLIITFYFDMNFLYIIVIIFSGLISLVYVFNQMMLKNILAYSSINHMCWMILILMMKNVLWMVYFLIYLILSFTLILIMNKYDLMYINDLMKVDFLMKYYYLLVFISLGSIPPMFGFMMKWLSMLNMLKYELYMMNFYLLFYSLMFLYYYMRIVTMVMLLNYLELKIYILKKLSIYDHIFFVLSMFSLFLILYEFFI</sequence>
<evidence type="ECO:0000256" key="8">
    <source>
        <dbReference type="ARBA" id="ARBA00022692"/>
    </source>
</evidence>
<keyword evidence="8 18" id="KW-0812">Transmembrane</keyword>
<evidence type="ECO:0000256" key="12">
    <source>
        <dbReference type="ARBA" id="ARBA00022989"/>
    </source>
</evidence>
<proteinExistence type="inferred from homology"/>
<dbReference type="InterPro" id="IPR001750">
    <property type="entry name" value="ND/Mrp_TM"/>
</dbReference>
<dbReference type="EC" id="7.1.1.2" evidence="4 18"/>
<organism evidence="20">
    <name type="scientific">Dinocampus coccinellae</name>
    <dbReference type="NCBI Taxonomy" id="144245"/>
    <lineage>
        <taxon>Eukaryota</taxon>
        <taxon>Metazoa</taxon>
        <taxon>Ecdysozoa</taxon>
        <taxon>Arthropoda</taxon>
        <taxon>Hexapoda</taxon>
        <taxon>Insecta</taxon>
        <taxon>Pterygota</taxon>
        <taxon>Neoptera</taxon>
        <taxon>Endopterygota</taxon>
        <taxon>Hymenoptera</taxon>
        <taxon>Apocrita</taxon>
        <taxon>Ichneumonoidea</taxon>
        <taxon>Braconidae</taxon>
        <taxon>Euphorinae</taxon>
        <taxon>Dinocampus</taxon>
    </lineage>
</organism>
<comment type="catalytic activity">
    <reaction evidence="17 18">
        <text>a ubiquinone + NADH + 5 H(+)(in) = a ubiquinol + NAD(+) + 4 H(+)(out)</text>
        <dbReference type="Rhea" id="RHEA:29091"/>
        <dbReference type="Rhea" id="RHEA-COMP:9565"/>
        <dbReference type="Rhea" id="RHEA-COMP:9566"/>
        <dbReference type="ChEBI" id="CHEBI:15378"/>
        <dbReference type="ChEBI" id="CHEBI:16389"/>
        <dbReference type="ChEBI" id="CHEBI:17976"/>
        <dbReference type="ChEBI" id="CHEBI:57540"/>
        <dbReference type="ChEBI" id="CHEBI:57945"/>
        <dbReference type="EC" id="7.1.1.2"/>
    </reaction>
</comment>
<keyword evidence="14 18" id="KW-0830">Ubiquinone</keyword>
<comment type="function">
    <text evidence="18">Core subunit of the mitochondrial membrane respiratory chain NADH dehydrogenase (Complex I) which catalyzes electron transfer from NADH through the respiratory chain, using ubiquinone as an electron acceptor. Essential for the catalytic activity and assembly of complex I.</text>
</comment>
<evidence type="ECO:0000256" key="6">
    <source>
        <dbReference type="ARBA" id="ARBA00022448"/>
    </source>
</evidence>
<keyword evidence="12 18" id="KW-1133">Transmembrane helix</keyword>
<keyword evidence="13 18" id="KW-0520">NAD</keyword>
<keyword evidence="15 18" id="KW-0496">Mitochondrion</keyword>
<dbReference type="GO" id="GO:0006120">
    <property type="term" value="P:mitochondrial electron transport, NADH to ubiquinone"/>
    <property type="evidence" value="ECO:0007669"/>
    <property type="project" value="InterPro"/>
</dbReference>
<dbReference type="EMBL" id="MG253265">
    <property type="protein sequence ID" value="AWN56199.1"/>
    <property type="molecule type" value="Genomic_DNA"/>
</dbReference>
<evidence type="ECO:0000256" key="10">
    <source>
        <dbReference type="ARBA" id="ARBA00022967"/>
    </source>
</evidence>
<comment type="similarity">
    <text evidence="3 18">Belongs to the complex I subunit 2 family.</text>
</comment>
<feature type="transmembrane region" description="Helical" evidence="18">
    <location>
        <begin position="7"/>
        <end position="22"/>
    </location>
</feature>
<comment type="subcellular location">
    <subcellularLocation>
        <location evidence="2 18">Mitochondrion inner membrane</location>
        <topology evidence="2 18">Multi-pass membrane protein</topology>
    </subcellularLocation>
</comment>
<feature type="transmembrane region" description="Helical" evidence="18">
    <location>
        <begin position="189"/>
        <end position="206"/>
    </location>
</feature>
<evidence type="ECO:0000256" key="7">
    <source>
        <dbReference type="ARBA" id="ARBA00022660"/>
    </source>
</evidence>
<evidence type="ECO:0000259" key="19">
    <source>
        <dbReference type="Pfam" id="PF00361"/>
    </source>
</evidence>
<keyword evidence="6" id="KW-0813">Transport</keyword>
<evidence type="ECO:0000256" key="1">
    <source>
        <dbReference type="ARBA" id="ARBA00003257"/>
    </source>
</evidence>
<comment type="function">
    <text evidence="1">Core subunit of the mitochondrial membrane respiratory chain NADH dehydrogenase (Complex I) that is believed to belong to the minimal assembly required for catalysis. Complex I functions in the transfer of electrons from NADH to the respiratory chain. The immediate electron acceptor for the enzyme is believed to be ubiquinone.</text>
</comment>